<dbReference type="AlphaFoldDB" id="A0A8D8LCZ2"/>
<dbReference type="EMBL" id="HBUE01352883">
    <property type="protein sequence ID" value="CAG6604323.1"/>
    <property type="molecule type" value="Transcribed_RNA"/>
</dbReference>
<accession>A0A8D8LCZ2</accession>
<dbReference type="EMBL" id="HBUE01245780">
    <property type="protein sequence ID" value="CAG6552021.1"/>
    <property type="molecule type" value="Transcribed_RNA"/>
</dbReference>
<dbReference type="EMBL" id="HBUE01245781">
    <property type="protein sequence ID" value="CAG6552024.1"/>
    <property type="molecule type" value="Transcribed_RNA"/>
</dbReference>
<evidence type="ECO:0000313" key="2">
    <source>
        <dbReference type="EMBL" id="CAG6604323.1"/>
    </source>
</evidence>
<feature type="compositionally biased region" description="Basic and acidic residues" evidence="1">
    <location>
        <begin position="37"/>
        <end position="48"/>
    </location>
</feature>
<dbReference type="EMBL" id="HBUE01352882">
    <property type="protein sequence ID" value="CAG6604320.1"/>
    <property type="molecule type" value="Transcribed_RNA"/>
</dbReference>
<sequence>MLRQDELAGGGLQRHNDPDRDRRRPRFSRIVQNAPHRHVDVDLGRPEGRQPAARPTSRARQHRNARLAAEPHQTGRNLRRGPGRAMARRSLQPAEQSRTSLAVTQNPTRAVPHASDPRQRTRRHRVQFERVTQLQPQFLHSGRLVRTGSRPTRHLPKSQTGRPTPPR</sequence>
<reference evidence="2" key="1">
    <citation type="submission" date="2021-05" db="EMBL/GenBank/DDBJ databases">
        <authorList>
            <person name="Alioto T."/>
            <person name="Alioto T."/>
            <person name="Gomez Garrido J."/>
        </authorList>
    </citation>
    <scope>NUCLEOTIDE SEQUENCE</scope>
</reference>
<feature type="region of interest" description="Disordered" evidence="1">
    <location>
        <begin position="1"/>
        <end position="167"/>
    </location>
</feature>
<protein>
    <submittedName>
        <fullName evidence="2">(northern house mosquito) hypothetical protein</fullName>
    </submittedName>
</protein>
<name>A0A8D8LCZ2_CULPI</name>
<feature type="compositionally biased region" description="Polar residues" evidence="1">
    <location>
        <begin position="93"/>
        <end position="108"/>
    </location>
</feature>
<evidence type="ECO:0000256" key="1">
    <source>
        <dbReference type="SAM" id="MobiDB-lite"/>
    </source>
</evidence>
<proteinExistence type="predicted"/>
<feature type="compositionally biased region" description="Polar residues" evidence="1">
    <location>
        <begin position="157"/>
        <end position="167"/>
    </location>
</feature>
<organism evidence="2">
    <name type="scientific">Culex pipiens</name>
    <name type="common">House mosquito</name>
    <dbReference type="NCBI Taxonomy" id="7175"/>
    <lineage>
        <taxon>Eukaryota</taxon>
        <taxon>Metazoa</taxon>
        <taxon>Ecdysozoa</taxon>
        <taxon>Arthropoda</taxon>
        <taxon>Hexapoda</taxon>
        <taxon>Insecta</taxon>
        <taxon>Pterygota</taxon>
        <taxon>Neoptera</taxon>
        <taxon>Endopterygota</taxon>
        <taxon>Diptera</taxon>
        <taxon>Nematocera</taxon>
        <taxon>Culicoidea</taxon>
        <taxon>Culicidae</taxon>
        <taxon>Culicinae</taxon>
        <taxon>Culicini</taxon>
        <taxon>Culex</taxon>
        <taxon>Culex</taxon>
    </lineage>
</organism>